<dbReference type="AlphaFoldDB" id="A0A3M6EU78"/>
<feature type="region of interest" description="Disordered" evidence="1">
    <location>
        <begin position="1"/>
        <end position="34"/>
    </location>
</feature>
<keyword evidence="2" id="KW-0472">Membrane</keyword>
<organism evidence="3 4">
    <name type="scientific">Pseudomonas caricapapayae</name>
    <dbReference type="NCBI Taxonomy" id="46678"/>
    <lineage>
        <taxon>Bacteria</taxon>
        <taxon>Pseudomonadati</taxon>
        <taxon>Pseudomonadota</taxon>
        <taxon>Gammaproteobacteria</taxon>
        <taxon>Pseudomonadales</taxon>
        <taxon>Pseudomonadaceae</taxon>
        <taxon>Pseudomonas</taxon>
    </lineage>
</organism>
<evidence type="ECO:0000256" key="1">
    <source>
        <dbReference type="SAM" id="MobiDB-lite"/>
    </source>
</evidence>
<sequence length="224" mass="24816">MMNNNGPIAEDNVADFPGREQNGEKEGQPKPAMPELDAVEEARFRLEMKLRREQYEADEVQRKKTFMNRLVIVAAAGFVFIVFNFLSLRNPEIYDVDPETLRIVNQAINAIILLTVPFVLGAIGAAARILISDINPQHKTSLIVSSGLMAVFSWVSIKSGVLVALLAPHIERANLSKENVITGQSDFYTLALVAIAVGMFATNVYLMIAQRVDQLTLRSKGERS</sequence>
<keyword evidence="2" id="KW-0812">Transmembrane</keyword>
<keyword evidence="2" id="KW-1133">Transmembrane helix</keyword>
<evidence type="ECO:0000256" key="2">
    <source>
        <dbReference type="SAM" id="Phobius"/>
    </source>
</evidence>
<dbReference type="Proteomes" id="UP000269872">
    <property type="component" value="Unassembled WGS sequence"/>
</dbReference>
<protein>
    <submittedName>
        <fullName evidence="3">Uncharacterized protein</fullName>
    </submittedName>
</protein>
<gene>
    <name evidence="3" type="ORF">ALP05_00935</name>
</gene>
<accession>A0A3M6EU78</accession>
<proteinExistence type="predicted"/>
<dbReference type="EMBL" id="RBUY01000161">
    <property type="protein sequence ID" value="RMV71760.1"/>
    <property type="molecule type" value="Genomic_DNA"/>
</dbReference>
<comment type="caution">
    <text evidence="3">The sequence shown here is derived from an EMBL/GenBank/DDBJ whole genome shotgun (WGS) entry which is preliminary data.</text>
</comment>
<feature type="transmembrane region" description="Helical" evidence="2">
    <location>
        <begin position="187"/>
        <end position="208"/>
    </location>
</feature>
<evidence type="ECO:0000313" key="4">
    <source>
        <dbReference type="Proteomes" id="UP000269872"/>
    </source>
</evidence>
<evidence type="ECO:0000313" key="3">
    <source>
        <dbReference type="EMBL" id="RMV71760.1"/>
    </source>
</evidence>
<feature type="transmembrane region" description="Helical" evidence="2">
    <location>
        <begin position="70"/>
        <end position="88"/>
    </location>
</feature>
<feature type="compositionally biased region" description="Basic and acidic residues" evidence="1">
    <location>
        <begin position="17"/>
        <end position="28"/>
    </location>
</feature>
<name>A0A3M6EU78_9PSED</name>
<feature type="transmembrane region" description="Helical" evidence="2">
    <location>
        <begin position="108"/>
        <end position="130"/>
    </location>
</feature>
<feature type="transmembrane region" description="Helical" evidence="2">
    <location>
        <begin position="142"/>
        <end position="167"/>
    </location>
</feature>
<reference evidence="3 4" key="1">
    <citation type="submission" date="2018-08" db="EMBL/GenBank/DDBJ databases">
        <title>Recombination of ecologically and evolutionarily significant loci maintains genetic cohesion in the Pseudomonas syringae species complex.</title>
        <authorList>
            <person name="Dillon M."/>
            <person name="Thakur S."/>
            <person name="Almeida R.N.D."/>
            <person name="Weir B.S."/>
            <person name="Guttman D.S."/>
        </authorList>
    </citation>
    <scope>NUCLEOTIDE SEQUENCE [LARGE SCALE GENOMIC DNA]</scope>
    <source>
        <strain evidence="3 4">ICMP 7496</strain>
    </source>
</reference>